<dbReference type="Proteomes" id="UP000230750">
    <property type="component" value="Unassembled WGS sequence"/>
</dbReference>
<dbReference type="InterPro" id="IPR000719">
    <property type="entry name" value="Prot_kinase_dom"/>
</dbReference>
<dbReference type="AlphaFoldDB" id="A0A2G8JSA8"/>
<accession>A0A2G8JSA8</accession>
<evidence type="ECO:0000313" key="3">
    <source>
        <dbReference type="Proteomes" id="UP000230750"/>
    </source>
</evidence>
<dbReference type="GO" id="GO:0005524">
    <property type="term" value="F:ATP binding"/>
    <property type="evidence" value="ECO:0007669"/>
    <property type="project" value="InterPro"/>
</dbReference>
<dbReference type="Gene3D" id="1.10.510.10">
    <property type="entry name" value="Transferase(Phosphotransferase) domain 1"/>
    <property type="match status" value="1"/>
</dbReference>
<dbReference type="InterPro" id="IPR050122">
    <property type="entry name" value="RTK"/>
</dbReference>
<comment type="caution">
    <text evidence="2">The sequence shown here is derived from an EMBL/GenBank/DDBJ whole genome shotgun (WGS) entry which is preliminary data.</text>
</comment>
<sequence>MHQPDTDIPRNSQTFKSLPDISFQEEKYYTATDVIPCDDYRLIKETDVCIIMPMKIGNIYSRWMGSITLQGDIGKCAVLTDLTEKVKKENIFHWESFLKKCLALPKSDYLVKIEGVTIQKINQFLISEHLDCESLDGLFTREISGGRPADSVLTITTLIKYISGILEGMEIIKTYGFLHPGLSTKKILLTQSDCCKLYEFCLADDAAKVAELKKKQMKSFSLNQFAPETLFSKEYTESSDVWSTAVVIWEILTAGALPFPVDKVVKSEMDVQLPKLSWPDKFLQLRNNVLAECWNLNCSLRPSIHHLRGSFLAIFEKLIVDSDYEIPIPSTYTAMGSTKRARPWKEDAGTLHDVTL</sequence>
<dbReference type="STRING" id="307972.A0A2G8JSA8"/>
<protein>
    <submittedName>
        <fullName evidence="2">Putative ephrin type-A receptor 1</fullName>
    </submittedName>
</protein>
<keyword evidence="2" id="KW-0675">Receptor</keyword>
<feature type="domain" description="Protein kinase" evidence="1">
    <location>
        <begin position="29"/>
        <end position="312"/>
    </location>
</feature>
<dbReference type="GO" id="GO:0005886">
    <property type="term" value="C:plasma membrane"/>
    <property type="evidence" value="ECO:0007669"/>
    <property type="project" value="TreeGrafter"/>
</dbReference>
<dbReference type="OrthoDB" id="5979581at2759"/>
<dbReference type="PANTHER" id="PTHR24416:SF611">
    <property type="entry name" value="TYROSINE-PROTEIN KINASE TRANSMEMBRANE RECEPTOR ROR"/>
    <property type="match status" value="1"/>
</dbReference>
<keyword evidence="3" id="KW-1185">Reference proteome</keyword>
<dbReference type="GO" id="GO:0007169">
    <property type="term" value="P:cell surface receptor protein tyrosine kinase signaling pathway"/>
    <property type="evidence" value="ECO:0007669"/>
    <property type="project" value="TreeGrafter"/>
</dbReference>
<proteinExistence type="predicted"/>
<dbReference type="Pfam" id="PF07714">
    <property type="entry name" value="PK_Tyr_Ser-Thr"/>
    <property type="match status" value="1"/>
</dbReference>
<dbReference type="InterPro" id="IPR001245">
    <property type="entry name" value="Ser-Thr/Tyr_kinase_cat_dom"/>
</dbReference>
<dbReference type="SUPFAM" id="SSF56112">
    <property type="entry name" value="Protein kinase-like (PK-like)"/>
    <property type="match status" value="1"/>
</dbReference>
<dbReference type="InterPro" id="IPR011009">
    <property type="entry name" value="Kinase-like_dom_sf"/>
</dbReference>
<dbReference type="PANTHER" id="PTHR24416">
    <property type="entry name" value="TYROSINE-PROTEIN KINASE RECEPTOR"/>
    <property type="match status" value="1"/>
</dbReference>
<dbReference type="EMBL" id="MRZV01001337">
    <property type="protein sequence ID" value="PIK38613.1"/>
    <property type="molecule type" value="Genomic_DNA"/>
</dbReference>
<gene>
    <name evidence="2" type="ORF">BSL78_24554</name>
</gene>
<name>A0A2G8JSA8_STIJA</name>
<evidence type="ECO:0000259" key="1">
    <source>
        <dbReference type="PROSITE" id="PS50011"/>
    </source>
</evidence>
<dbReference type="GO" id="GO:0004714">
    <property type="term" value="F:transmembrane receptor protein tyrosine kinase activity"/>
    <property type="evidence" value="ECO:0007669"/>
    <property type="project" value="TreeGrafter"/>
</dbReference>
<dbReference type="GO" id="GO:0043235">
    <property type="term" value="C:receptor complex"/>
    <property type="evidence" value="ECO:0007669"/>
    <property type="project" value="TreeGrafter"/>
</dbReference>
<reference evidence="2 3" key="1">
    <citation type="journal article" date="2017" name="PLoS Biol.">
        <title>The sea cucumber genome provides insights into morphological evolution and visceral regeneration.</title>
        <authorList>
            <person name="Zhang X."/>
            <person name="Sun L."/>
            <person name="Yuan J."/>
            <person name="Sun Y."/>
            <person name="Gao Y."/>
            <person name="Zhang L."/>
            <person name="Li S."/>
            <person name="Dai H."/>
            <person name="Hamel J.F."/>
            <person name="Liu C."/>
            <person name="Yu Y."/>
            <person name="Liu S."/>
            <person name="Lin W."/>
            <person name="Guo K."/>
            <person name="Jin S."/>
            <person name="Xu P."/>
            <person name="Storey K.B."/>
            <person name="Huan P."/>
            <person name="Zhang T."/>
            <person name="Zhou Y."/>
            <person name="Zhang J."/>
            <person name="Lin C."/>
            <person name="Li X."/>
            <person name="Xing L."/>
            <person name="Huo D."/>
            <person name="Sun M."/>
            <person name="Wang L."/>
            <person name="Mercier A."/>
            <person name="Li F."/>
            <person name="Yang H."/>
            <person name="Xiang J."/>
        </authorList>
    </citation>
    <scope>NUCLEOTIDE SEQUENCE [LARGE SCALE GENOMIC DNA]</scope>
    <source>
        <strain evidence="2">Shaxun</strain>
        <tissue evidence="2">Muscle</tissue>
    </source>
</reference>
<evidence type="ECO:0000313" key="2">
    <source>
        <dbReference type="EMBL" id="PIK38613.1"/>
    </source>
</evidence>
<dbReference type="PROSITE" id="PS50011">
    <property type="entry name" value="PROTEIN_KINASE_DOM"/>
    <property type="match status" value="1"/>
</dbReference>
<organism evidence="2 3">
    <name type="scientific">Stichopus japonicus</name>
    <name type="common">Sea cucumber</name>
    <dbReference type="NCBI Taxonomy" id="307972"/>
    <lineage>
        <taxon>Eukaryota</taxon>
        <taxon>Metazoa</taxon>
        <taxon>Echinodermata</taxon>
        <taxon>Eleutherozoa</taxon>
        <taxon>Echinozoa</taxon>
        <taxon>Holothuroidea</taxon>
        <taxon>Aspidochirotacea</taxon>
        <taxon>Aspidochirotida</taxon>
        <taxon>Stichopodidae</taxon>
        <taxon>Apostichopus</taxon>
    </lineage>
</organism>